<name>A0A2M7W1C6_9BACT</name>
<proteinExistence type="predicted"/>
<dbReference type="PROSITE" id="PS50975">
    <property type="entry name" value="ATP_GRASP"/>
    <property type="match status" value="1"/>
</dbReference>
<evidence type="ECO:0000256" key="1">
    <source>
        <dbReference type="PROSITE-ProRule" id="PRU00409"/>
    </source>
</evidence>
<keyword evidence="1" id="KW-0067">ATP-binding</keyword>
<dbReference type="InterPro" id="IPR011761">
    <property type="entry name" value="ATP-grasp"/>
</dbReference>
<dbReference type="InterPro" id="IPR003806">
    <property type="entry name" value="ATP-grasp_PylC-type"/>
</dbReference>
<dbReference type="GO" id="GO:0018169">
    <property type="term" value="F:ribosomal S6-glutamic acid ligase activity"/>
    <property type="evidence" value="ECO:0007669"/>
    <property type="project" value="TreeGrafter"/>
</dbReference>
<accession>A0A2M7W1C6</accession>
<organism evidence="3 4">
    <name type="scientific">Candidatus Dojkabacteria bacterium CG_4_10_14_0_2_um_filter_Dojkabacteria_WS6_41_15</name>
    <dbReference type="NCBI Taxonomy" id="2014249"/>
    <lineage>
        <taxon>Bacteria</taxon>
        <taxon>Candidatus Dojkabacteria</taxon>
    </lineage>
</organism>
<dbReference type="AlphaFoldDB" id="A0A2M7W1C6"/>
<protein>
    <recommendedName>
        <fullName evidence="2">ATP-grasp domain-containing protein</fullName>
    </recommendedName>
</protein>
<dbReference type="Proteomes" id="UP000228952">
    <property type="component" value="Unassembled WGS sequence"/>
</dbReference>
<dbReference type="EMBL" id="PFQB01000093">
    <property type="protein sequence ID" value="PJA13217.1"/>
    <property type="molecule type" value="Genomic_DNA"/>
</dbReference>
<dbReference type="InterPro" id="IPR013651">
    <property type="entry name" value="ATP-grasp_RimK-type"/>
</dbReference>
<evidence type="ECO:0000313" key="3">
    <source>
        <dbReference type="EMBL" id="PJA13217.1"/>
    </source>
</evidence>
<dbReference type="SUPFAM" id="SSF56059">
    <property type="entry name" value="Glutathione synthetase ATP-binding domain-like"/>
    <property type="match status" value="1"/>
</dbReference>
<evidence type="ECO:0000259" key="2">
    <source>
        <dbReference type="PROSITE" id="PS50975"/>
    </source>
</evidence>
<dbReference type="GO" id="GO:0009432">
    <property type="term" value="P:SOS response"/>
    <property type="evidence" value="ECO:0007669"/>
    <property type="project" value="TreeGrafter"/>
</dbReference>
<dbReference type="PANTHER" id="PTHR21621">
    <property type="entry name" value="RIBOSOMAL PROTEIN S6 MODIFICATION PROTEIN"/>
    <property type="match status" value="1"/>
</dbReference>
<dbReference type="GO" id="GO:0046872">
    <property type="term" value="F:metal ion binding"/>
    <property type="evidence" value="ECO:0007669"/>
    <property type="project" value="InterPro"/>
</dbReference>
<comment type="caution">
    <text evidence="3">The sequence shown here is derived from an EMBL/GenBank/DDBJ whole genome shotgun (WGS) entry which is preliminary data.</text>
</comment>
<dbReference type="Gene3D" id="3.30.470.20">
    <property type="entry name" value="ATP-grasp fold, B domain"/>
    <property type="match status" value="2"/>
</dbReference>
<gene>
    <name evidence="3" type="ORF">COX64_03620</name>
</gene>
<dbReference type="GO" id="GO:0005737">
    <property type="term" value="C:cytoplasm"/>
    <property type="evidence" value="ECO:0007669"/>
    <property type="project" value="TreeGrafter"/>
</dbReference>
<dbReference type="GO" id="GO:0005524">
    <property type="term" value="F:ATP binding"/>
    <property type="evidence" value="ECO:0007669"/>
    <property type="project" value="UniProtKB-UniRule"/>
</dbReference>
<reference evidence="4" key="1">
    <citation type="submission" date="2017-09" db="EMBL/GenBank/DDBJ databases">
        <title>Depth-based differentiation of microbial function through sediment-hosted aquifers and enrichment of novel symbionts in the deep terrestrial subsurface.</title>
        <authorList>
            <person name="Probst A.J."/>
            <person name="Ladd B."/>
            <person name="Jarett J.K."/>
            <person name="Geller-Mcgrath D.E."/>
            <person name="Sieber C.M.K."/>
            <person name="Emerson J.B."/>
            <person name="Anantharaman K."/>
            <person name="Thomas B.C."/>
            <person name="Malmstrom R."/>
            <person name="Stieglmeier M."/>
            <person name="Klingl A."/>
            <person name="Woyke T."/>
            <person name="Ryan C.M."/>
            <person name="Banfield J.F."/>
        </authorList>
    </citation>
    <scope>NUCLEOTIDE SEQUENCE [LARGE SCALE GENOMIC DNA]</scope>
</reference>
<dbReference type="Pfam" id="PF08443">
    <property type="entry name" value="RimK"/>
    <property type="match status" value="1"/>
</dbReference>
<dbReference type="PANTHER" id="PTHR21621:SF0">
    <property type="entry name" value="BETA-CITRYLGLUTAMATE SYNTHASE B-RELATED"/>
    <property type="match status" value="1"/>
</dbReference>
<feature type="domain" description="ATP-grasp" evidence="2">
    <location>
        <begin position="67"/>
        <end position="311"/>
    </location>
</feature>
<evidence type="ECO:0000313" key="4">
    <source>
        <dbReference type="Proteomes" id="UP000228952"/>
    </source>
</evidence>
<feature type="non-terminal residue" evidence="3">
    <location>
        <position position="1"/>
    </location>
</feature>
<dbReference type="Pfam" id="PF02655">
    <property type="entry name" value="ATP-grasp_3"/>
    <property type="match status" value="1"/>
</dbReference>
<keyword evidence="1" id="KW-0547">Nucleotide-binding</keyword>
<sequence length="313" mass="34478">NPRSKNVHIRYYASICERLGIPYSLDLRTRILRLVTKTGKKVFCYKASTPLNTQAAVTASKNKLEVHRLLEPAGFPVPQQIRVRTFEELLPFFQDNQKIVVKPADSHGGKGVTVLPKEEELEVAFVRARKESNIVLAEEYVTGKNYRFLVLDGKVLAVALRQPPLVHGDGKTSLSTLLEDFNIENKANGLPKVPDSPYTWEIVAAQGFTRESTPPLGSEVLLRLTANLSLGGTVHDVTDNCAPAFNEIAVKATHALGLRLAGIDMISNDITNKNSPTYILEANAAPGMRIHYKCPKGAKRDVASHIISALYDL</sequence>